<keyword evidence="3 7" id="KW-0689">Ribosomal protein</keyword>
<dbReference type="PANTHER" id="PTHR13477:SF0">
    <property type="entry name" value="LARGE RIBOSOMAL SUBUNIT PROTEIN ML49"/>
    <property type="match status" value="1"/>
</dbReference>
<keyword evidence="8" id="KW-1185">Reference proteome</keyword>
<protein>
    <recommendedName>
        <fullName evidence="6">Large ribosomal subunit protein mL49</fullName>
    </recommendedName>
</protein>
<evidence type="ECO:0000256" key="1">
    <source>
        <dbReference type="ARBA" id="ARBA00004173"/>
    </source>
</evidence>
<keyword evidence="5" id="KW-0687">Ribonucleoprotein</keyword>
<comment type="caution">
    <text evidence="7">The sequence shown here is derived from an EMBL/GenBank/DDBJ whole genome shotgun (WGS) entry which is preliminary data.</text>
</comment>
<gene>
    <name evidence="7" type="ORF">cyc_07854</name>
</gene>
<dbReference type="VEuPathDB" id="ToxoDB:cyc_07854"/>
<evidence type="ECO:0000256" key="3">
    <source>
        <dbReference type="ARBA" id="ARBA00022980"/>
    </source>
</evidence>
<dbReference type="InterPro" id="IPR007740">
    <property type="entry name" value="Ribosomal_mL49"/>
</dbReference>
<accession>A0A1D3D0N0</accession>
<dbReference type="EMBL" id="JROU02001266">
    <property type="protein sequence ID" value="OEH76969.1"/>
    <property type="molecule type" value="Genomic_DNA"/>
</dbReference>
<evidence type="ECO:0000313" key="8">
    <source>
        <dbReference type="Proteomes" id="UP000095192"/>
    </source>
</evidence>
<sequence length="234" mass="25717">MRATLCRIGGFPPAQRAAAELRYSILARHGCSASSEVRFEAFEHPLKYTVSAPCMRRPSPPSFFSGFSRFPTNGGACALRTPYSNLLGASRCPSSFSPSFLPRASPWSSALSVAQAVPGRDCWQPLHSAQSIRCLVEVKFRRTGGKDTSGIPFKVLRTPSGNLPVYSRIRKHGTAVTTIIRHAMGDITALKKDLMAICEAPVREREDVLDSAFLLTQERDAWADARETWNLSES</sequence>
<organism evidence="7 8">
    <name type="scientific">Cyclospora cayetanensis</name>
    <dbReference type="NCBI Taxonomy" id="88456"/>
    <lineage>
        <taxon>Eukaryota</taxon>
        <taxon>Sar</taxon>
        <taxon>Alveolata</taxon>
        <taxon>Apicomplexa</taxon>
        <taxon>Conoidasida</taxon>
        <taxon>Coccidia</taxon>
        <taxon>Eucoccidiorida</taxon>
        <taxon>Eimeriorina</taxon>
        <taxon>Eimeriidae</taxon>
        <taxon>Cyclospora</taxon>
    </lineage>
</organism>
<dbReference type="AlphaFoldDB" id="A0A1D3D0N0"/>
<dbReference type="GO" id="GO:0003735">
    <property type="term" value="F:structural constituent of ribosome"/>
    <property type="evidence" value="ECO:0007669"/>
    <property type="project" value="InterPro"/>
</dbReference>
<evidence type="ECO:0000313" key="7">
    <source>
        <dbReference type="EMBL" id="OEH76969.1"/>
    </source>
</evidence>
<name>A0A1D3D0N0_9EIME</name>
<dbReference type="GO" id="GO:0006412">
    <property type="term" value="P:translation"/>
    <property type="evidence" value="ECO:0007669"/>
    <property type="project" value="InterPro"/>
</dbReference>
<comment type="subcellular location">
    <subcellularLocation>
        <location evidence="1">Mitochondrion</location>
    </subcellularLocation>
</comment>
<proteinExistence type="inferred from homology"/>
<dbReference type="PANTHER" id="PTHR13477">
    <property type="entry name" value="MITOCHONDRIAL 39S RIBOSOMAL PROTEIN L49"/>
    <property type="match status" value="1"/>
</dbReference>
<dbReference type="Gene3D" id="3.30.780.10">
    <property type="entry name" value="SUI1-like domain"/>
    <property type="match status" value="1"/>
</dbReference>
<keyword evidence="4" id="KW-0496">Mitochondrion</keyword>
<reference evidence="7 8" key="1">
    <citation type="journal article" date="2016" name="BMC Genomics">
        <title>Comparative genomics reveals Cyclospora cayetanensis possesses coccidia-like metabolism and invasion components but unique surface antigens.</title>
        <authorList>
            <person name="Liu S."/>
            <person name="Wang L."/>
            <person name="Zheng H."/>
            <person name="Xu Z."/>
            <person name="Roellig D.M."/>
            <person name="Li N."/>
            <person name="Frace M.A."/>
            <person name="Tang K."/>
            <person name="Arrowood M.J."/>
            <person name="Moss D.M."/>
            <person name="Zhang L."/>
            <person name="Feng Y."/>
            <person name="Xiao L."/>
        </authorList>
    </citation>
    <scope>NUCLEOTIDE SEQUENCE [LARGE SCALE GENOMIC DNA]</scope>
    <source>
        <strain evidence="7 8">CHN_HEN01</strain>
    </source>
</reference>
<evidence type="ECO:0000256" key="6">
    <source>
        <dbReference type="ARBA" id="ARBA00035191"/>
    </source>
</evidence>
<dbReference type="Proteomes" id="UP000095192">
    <property type="component" value="Unassembled WGS sequence"/>
</dbReference>
<dbReference type="Pfam" id="PF05046">
    <property type="entry name" value="Img2"/>
    <property type="match status" value="1"/>
</dbReference>
<dbReference type="GO" id="GO:0005762">
    <property type="term" value="C:mitochondrial large ribosomal subunit"/>
    <property type="evidence" value="ECO:0007669"/>
    <property type="project" value="TreeGrafter"/>
</dbReference>
<evidence type="ECO:0000256" key="5">
    <source>
        <dbReference type="ARBA" id="ARBA00023274"/>
    </source>
</evidence>
<evidence type="ECO:0000256" key="2">
    <source>
        <dbReference type="ARBA" id="ARBA00005677"/>
    </source>
</evidence>
<evidence type="ECO:0000256" key="4">
    <source>
        <dbReference type="ARBA" id="ARBA00023128"/>
    </source>
</evidence>
<dbReference type="InParanoid" id="A0A1D3D0N0"/>
<comment type="similarity">
    <text evidence="2">Belongs to the mitochondrion-specific ribosomal protein mL49 family.</text>
</comment>